<evidence type="ECO:0000256" key="1">
    <source>
        <dbReference type="ARBA" id="ARBA00022737"/>
    </source>
</evidence>
<dbReference type="PANTHER" id="PTHR30185">
    <property type="entry name" value="CRYPTIC BETA-GLUCOSIDE BGL OPERON ANTITERMINATOR"/>
    <property type="match status" value="1"/>
</dbReference>
<dbReference type="PANTHER" id="PTHR30185:SF15">
    <property type="entry name" value="CRYPTIC BETA-GLUCOSIDE BGL OPERON ANTITERMINATOR"/>
    <property type="match status" value="1"/>
</dbReference>
<dbReference type="InterPro" id="IPR036650">
    <property type="entry name" value="CAT_RNA-bd_dom_sf"/>
</dbReference>
<feature type="domain" description="PRD" evidence="2">
    <location>
        <begin position="64"/>
        <end position="169"/>
    </location>
</feature>
<dbReference type="EMBL" id="JACJIG010000004">
    <property type="protein sequence ID" value="MBA8919261.1"/>
    <property type="molecule type" value="Genomic_DNA"/>
</dbReference>
<keyword evidence="4" id="KW-1185">Reference proteome</keyword>
<protein>
    <submittedName>
        <fullName evidence="3">Beta-glucoside operon transcriptional antiterminator</fullName>
    </submittedName>
</protein>
<dbReference type="InterPro" id="IPR050661">
    <property type="entry name" value="BglG_antiterminators"/>
</dbReference>
<gene>
    <name evidence="3" type="ORF">HNP39_003017</name>
</gene>
<reference evidence="3 4" key="1">
    <citation type="submission" date="2020-08" db="EMBL/GenBank/DDBJ databases">
        <title>Functional genomics of gut bacteria from endangered species of beetles.</title>
        <authorList>
            <person name="Carlos-Shanley C."/>
        </authorList>
    </citation>
    <scope>NUCLEOTIDE SEQUENCE [LARGE SCALE GENOMIC DNA]</scope>
    <source>
        <strain evidence="3 4">S00152</strain>
    </source>
</reference>
<organism evidence="3 4">
    <name type="scientific">Bacillus aerius</name>
    <dbReference type="NCBI Taxonomy" id="293388"/>
    <lineage>
        <taxon>Bacteria</taxon>
        <taxon>Bacillati</taxon>
        <taxon>Bacillota</taxon>
        <taxon>Bacilli</taxon>
        <taxon>Bacillales</taxon>
        <taxon>Bacillaceae</taxon>
        <taxon>Bacillus</taxon>
    </lineage>
</organism>
<dbReference type="Pfam" id="PF03123">
    <property type="entry name" value="CAT_RBD"/>
    <property type="match status" value="1"/>
</dbReference>
<proteinExistence type="predicted"/>
<sequence length="281" mass="32966">MKIKKIFNNNVILLSDEMDHEMIVMGKGIGFNKHNSEEVDFSKVDKKFVIDKGQTNKLTELIEHINIEYLELTKDMIEYAENKLAVSFNQNIYLTLTDHISFAITRYQEGIDIRNPLLWEIQKFHKEEYHVALEALKIVEERLQIALPTEEAASIALHFVNAQQSGSDMKQTIEVTKIVNDLINIVKYHYGIKLDENSINYSRFMTHLRYFAYRILSKEGIPDENDSLFEQIKNRYPKAYSCAQKMVTYLEKNDRITPTDEELVYLIIHIHRVTNRSTNRS</sequence>
<dbReference type="NCBIfam" id="NF046042">
    <property type="entry name" value="LicT"/>
    <property type="match status" value="1"/>
</dbReference>
<dbReference type="Proteomes" id="UP000517315">
    <property type="component" value="Unassembled WGS sequence"/>
</dbReference>
<dbReference type="Gene3D" id="2.30.24.10">
    <property type="entry name" value="CAT RNA-binding domain"/>
    <property type="match status" value="1"/>
</dbReference>
<feature type="domain" description="PRD" evidence="2">
    <location>
        <begin position="170"/>
        <end position="280"/>
    </location>
</feature>
<evidence type="ECO:0000313" key="4">
    <source>
        <dbReference type="Proteomes" id="UP000517315"/>
    </source>
</evidence>
<keyword evidence="1" id="KW-0677">Repeat</keyword>
<dbReference type="SMART" id="SM01061">
    <property type="entry name" value="CAT_RBD"/>
    <property type="match status" value="1"/>
</dbReference>
<evidence type="ECO:0000313" key="3">
    <source>
        <dbReference type="EMBL" id="MBA8919261.1"/>
    </source>
</evidence>
<evidence type="ECO:0000259" key="2">
    <source>
        <dbReference type="PROSITE" id="PS51372"/>
    </source>
</evidence>
<dbReference type="InterPro" id="IPR036634">
    <property type="entry name" value="PRD_sf"/>
</dbReference>
<name>A0ABR6B5J0_9BACI</name>
<dbReference type="InterPro" id="IPR011608">
    <property type="entry name" value="PRD"/>
</dbReference>
<dbReference type="SUPFAM" id="SSF63520">
    <property type="entry name" value="PTS-regulatory domain, PRD"/>
    <property type="match status" value="2"/>
</dbReference>
<dbReference type="PROSITE" id="PS51372">
    <property type="entry name" value="PRD_2"/>
    <property type="match status" value="2"/>
</dbReference>
<dbReference type="SUPFAM" id="SSF50151">
    <property type="entry name" value="SacY-like RNA-binding domain"/>
    <property type="match status" value="1"/>
</dbReference>
<comment type="caution">
    <text evidence="3">The sequence shown here is derived from an EMBL/GenBank/DDBJ whole genome shotgun (WGS) entry which is preliminary data.</text>
</comment>
<dbReference type="RefSeq" id="WP_017358459.1">
    <property type="nucleotide sequence ID" value="NZ_JACJIG010000004.1"/>
</dbReference>
<dbReference type="Gene3D" id="1.10.1790.10">
    <property type="entry name" value="PRD domain"/>
    <property type="match status" value="2"/>
</dbReference>
<accession>A0ABR6B5J0</accession>
<dbReference type="InterPro" id="IPR004341">
    <property type="entry name" value="CAT_RNA-bd_dom"/>
</dbReference>
<dbReference type="Pfam" id="PF00874">
    <property type="entry name" value="PRD"/>
    <property type="match status" value="2"/>
</dbReference>